<dbReference type="InParanoid" id="A0A2T3ARG9"/>
<dbReference type="RefSeq" id="XP_024717267.1">
    <property type="nucleotide sequence ID" value="XM_024868393.1"/>
</dbReference>
<keyword evidence="2" id="KW-1185">Reference proteome</keyword>
<dbReference type="EMBL" id="KZ679017">
    <property type="protein sequence ID" value="PSS08969.1"/>
    <property type="molecule type" value="Genomic_DNA"/>
</dbReference>
<reference evidence="1 2" key="1">
    <citation type="journal article" date="2018" name="New Phytol.">
        <title>Comparative genomics and transcriptomics depict ericoid mycorrhizal fungi as versatile saprotrophs and plant mutualists.</title>
        <authorList>
            <person name="Martino E."/>
            <person name="Morin E."/>
            <person name="Grelet G.A."/>
            <person name="Kuo A."/>
            <person name="Kohler A."/>
            <person name="Daghino S."/>
            <person name="Barry K.W."/>
            <person name="Cichocki N."/>
            <person name="Clum A."/>
            <person name="Dockter R.B."/>
            <person name="Hainaut M."/>
            <person name="Kuo R.C."/>
            <person name="LaButti K."/>
            <person name="Lindahl B.D."/>
            <person name="Lindquist E.A."/>
            <person name="Lipzen A."/>
            <person name="Khouja H.R."/>
            <person name="Magnuson J."/>
            <person name="Murat C."/>
            <person name="Ohm R.A."/>
            <person name="Singer S.W."/>
            <person name="Spatafora J.W."/>
            <person name="Wang M."/>
            <person name="Veneault-Fourrey C."/>
            <person name="Henrissat B."/>
            <person name="Grigoriev I.V."/>
            <person name="Martin F.M."/>
            <person name="Perotto S."/>
        </authorList>
    </citation>
    <scope>NUCLEOTIDE SEQUENCE [LARGE SCALE GENOMIC DNA]</scope>
    <source>
        <strain evidence="1 2">ATCC 22711</strain>
    </source>
</reference>
<dbReference type="Proteomes" id="UP000241818">
    <property type="component" value="Unassembled WGS sequence"/>
</dbReference>
<name>A0A2T3ARG9_AMORE</name>
<evidence type="ECO:0000313" key="2">
    <source>
        <dbReference type="Proteomes" id="UP000241818"/>
    </source>
</evidence>
<organism evidence="1 2">
    <name type="scientific">Amorphotheca resinae ATCC 22711</name>
    <dbReference type="NCBI Taxonomy" id="857342"/>
    <lineage>
        <taxon>Eukaryota</taxon>
        <taxon>Fungi</taxon>
        <taxon>Dikarya</taxon>
        <taxon>Ascomycota</taxon>
        <taxon>Pezizomycotina</taxon>
        <taxon>Leotiomycetes</taxon>
        <taxon>Helotiales</taxon>
        <taxon>Amorphothecaceae</taxon>
        <taxon>Amorphotheca</taxon>
    </lineage>
</organism>
<gene>
    <name evidence="1" type="ORF">M430DRAFT_53546</name>
</gene>
<dbReference type="AlphaFoldDB" id="A0A2T3ARG9"/>
<dbReference type="OrthoDB" id="3938867at2759"/>
<proteinExistence type="predicted"/>
<accession>A0A2T3ARG9</accession>
<dbReference type="GeneID" id="36576474"/>
<protein>
    <submittedName>
        <fullName evidence="1">Uncharacterized protein</fullName>
    </submittedName>
</protein>
<evidence type="ECO:0000313" key="1">
    <source>
        <dbReference type="EMBL" id="PSS08969.1"/>
    </source>
</evidence>
<sequence length="185" mass="21048">MGTRGLLGLIIQAQRHAAYNHFDSYPTGLGQEIVNFINGLKPEDYATMEENLRQITWLPTNADPPSPELQEKYSKLGYSNPAVGERTLGDWYCLLHKTQGAGALPEILKGNLKHQTENIQFLDDCLFCEWAYFIDFGNRTLEVWRAGQKIDEITFGKLAQQDVAYMQRLEDMEESEEEINQSNGA</sequence>